<name>A0AAW1D223_9HEMI</name>
<dbReference type="AlphaFoldDB" id="A0AAW1D223"/>
<evidence type="ECO:0000313" key="1">
    <source>
        <dbReference type="EMBL" id="KAK9505054.1"/>
    </source>
</evidence>
<keyword evidence="2" id="KW-1185">Reference proteome</keyword>
<accession>A0AAW1D223</accession>
<dbReference type="EMBL" id="JAPXFL010000006">
    <property type="protein sequence ID" value="KAK9505054.1"/>
    <property type="molecule type" value="Genomic_DNA"/>
</dbReference>
<gene>
    <name evidence="1" type="ORF">O3M35_009204</name>
</gene>
<comment type="caution">
    <text evidence="1">The sequence shown here is derived from an EMBL/GenBank/DDBJ whole genome shotgun (WGS) entry which is preliminary data.</text>
</comment>
<proteinExistence type="predicted"/>
<organism evidence="1 2">
    <name type="scientific">Rhynocoris fuscipes</name>
    <dbReference type="NCBI Taxonomy" id="488301"/>
    <lineage>
        <taxon>Eukaryota</taxon>
        <taxon>Metazoa</taxon>
        <taxon>Ecdysozoa</taxon>
        <taxon>Arthropoda</taxon>
        <taxon>Hexapoda</taxon>
        <taxon>Insecta</taxon>
        <taxon>Pterygota</taxon>
        <taxon>Neoptera</taxon>
        <taxon>Paraneoptera</taxon>
        <taxon>Hemiptera</taxon>
        <taxon>Heteroptera</taxon>
        <taxon>Panheteroptera</taxon>
        <taxon>Cimicomorpha</taxon>
        <taxon>Reduviidae</taxon>
        <taxon>Harpactorinae</taxon>
        <taxon>Harpactorini</taxon>
        <taxon>Rhynocoris</taxon>
    </lineage>
</organism>
<reference evidence="1 2" key="1">
    <citation type="submission" date="2022-12" db="EMBL/GenBank/DDBJ databases">
        <title>Chromosome-level genome assembly of true bugs.</title>
        <authorList>
            <person name="Ma L."/>
            <person name="Li H."/>
        </authorList>
    </citation>
    <scope>NUCLEOTIDE SEQUENCE [LARGE SCALE GENOMIC DNA]</scope>
    <source>
        <strain evidence="1">Lab_2022b</strain>
    </source>
</reference>
<evidence type="ECO:0000313" key="2">
    <source>
        <dbReference type="Proteomes" id="UP001461498"/>
    </source>
</evidence>
<dbReference type="Proteomes" id="UP001461498">
    <property type="component" value="Unassembled WGS sequence"/>
</dbReference>
<sequence length="68" mass="8007">MTHILVHVITILAIYKFTLKQCLLYYHFISYQFWIVNCACPLDHVNTHKFCLSLLPPSLGPQFPTKER</sequence>
<protein>
    <submittedName>
        <fullName evidence="1">Uncharacterized protein</fullName>
    </submittedName>
</protein>